<comment type="caution">
    <text evidence="2">The sequence shown here is derived from an EMBL/GenBank/DDBJ whole genome shotgun (WGS) entry which is preliminary data.</text>
</comment>
<proteinExistence type="predicted"/>
<dbReference type="Proteomes" id="UP001153076">
    <property type="component" value="Unassembled WGS sequence"/>
</dbReference>
<feature type="compositionally biased region" description="Acidic residues" evidence="1">
    <location>
        <begin position="178"/>
        <end position="193"/>
    </location>
</feature>
<feature type="compositionally biased region" description="Basic and acidic residues" evidence="1">
    <location>
        <begin position="112"/>
        <end position="121"/>
    </location>
</feature>
<feature type="compositionally biased region" description="Basic and acidic residues" evidence="1">
    <location>
        <begin position="161"/>
        <end position="171"/>
    </location>
</feature>
<evidence type="ECO:0000256" key="1">
    <source>
        <dbReference type="SAM" id="MobiDB-lite"/>
    </source>
</evidence>
<evidence type="ECO:0000313" key="2">
    <source>
        <dbReference type="EMBL" id="KAJ8448758.1"/>
    </source>
</evidence>
<organism evidence="2 3">
    <name type="scientific">Carnegiea gigantea</name>
    <dbReference type="NCBI Taxonomy" id="171969"/>
    <lineage>
        <taxon>Eukaryota</taxon>
        <taxon>Viridiplantae</taxon>
        <taxon>Streptophyta</taxon>
        <taxon>Embryophyta</taxon>
        <taxon>Tracheophyta</taxon>
        <taxon>Spermatophyta</taxon>
        <taxon>Magnoliopsida</taxon>
        <taxon>eudicotyledons</taxon>
        <taxon>Gunneridae</taxon>
        <taxon>Pentapetalae</taxon>
        <taxon>Caryophyllales</taxon>
        <taxon>Cactineae</taxon>
        <taxon>Cactaceae</taxon>
        <taxon>Cactoideae</taxon>
        <taxon>Echinocereeae</taxon>
        <taxon>Carnegiea</taxon>
    </lineage>
</organism>
<feature type="region of interest" description="Disordered" evidence="1">
    <location>
        <begin position="147"/>
        <end position="201"/>
    </location>
</feature>
<name>A0A9Q1KTT0_9CARY</name>
<dbReference type="EMBL" id="JAKOGI010000027">
    <property type="protein sequence ID" value="KAJ8448758.1"/>
    <property type="molecule type" value="Genomic_DNA"/>
</dbReference>
<gene>
    <name evidence="2" type="ORF">Cgig2_011379</name>
</gene>
<accession>A0A9Q1KTT0</accession>
<evidence type="ECO:0000313" key="3">
    <source>
        <dbReference type="Proteomes" id="UP001153076"/>
    </source>
</evidence>
<dbReference type="AlphaFoldDB" id="A0A9Q1KTT0"/>
<sequence>MGKAGQGEIKQISADLKGISKNLKGCAIELKSIISNLNVEEGTSKVINDEFGQISQEKILFEDDICNCDCSSVQDRIEPDRTGPTWNEDRILATWRIEDRTDLKPGPVALGPDRDRTDYRPVSKSLIPHPSHKQTFEDELGASITTAGGRLKPLTSPNPELKIDNLGERKLKSSNFEIGDEDEDEDEEEEEREREEAAKAAGTAWLQWRWLLWPLTSKMSFSLLV</sequence>
<protein>
    <submittedName>
        <fullName evidence="2">Uncharacterized protein</fullName>
    </submittedName>
</protein>
<reference evidence="2" key="1">
    <citation type="submission" date="2022-04" db="EMBL/GenBank/DDBJ databases">
        <title>Carnegiea gigantea Genome sequencing and assembly v2.</title>
        <authorList>
            <person name="Copetti D."/>
            <person name="Sanderson M.J."/>
            <person name="Burquez A."/>
            <person name="Wojciechowski M.F."/>
        </authorList>
    </citation>
    <scope>NUCLEOTIDE SEQUENCE</scope>
    <source>
        <strain evidence="2">SGP5-SGP5p</strain>
        <tissue evidence="2">Aerial part</tissue>
    </source>
</reference>
<feature type="region of interest" description="Disordered" evidence="1">
    <location>
        <begin position="102"/>
        <end position="133"/>
    </location>
</feature>
<keyword evidence="3" id="KW-1185">Reference proteome</keyword>